<gene>
    <name evidence="9" type="ORF">FNF31_06508</name>
</gene>
<name>A0A5A8CL57_CAFRO</name>
<dbReference type="InterPro" id="IPR000504">
    <property type="entry name" value="RRM_dom"/>
</dbReference>
<reference evidence="9 10" key="1">
    <citation type="submission" date="2019-07" db="EMBL/GenBank/DDBJ databases">
        <title>Genomes of Cafeteria roenbergensis.</title>
        <authorList>
            <person name="Fischer M.G."/>
            <person name="Hackl T."/>
            <person name="Roman M."/>
        </authorList>
    </citation>
    <scope>NUCLEOTIDE SEQUENCE [LARGE SCALE GENOMIC DNA]</scope>
    <source>
        <strain evidence="9 10">Cflag</strain>
    </source>
</reference>
<proteinExistence type="inferred from homology"/>
<comment type="similarity">
    <text evidence="2">Belongs to the polyadenylate-binding protein type-1 family.</text>
</comment>
<dbReference type="Pfam" id="PF00658">
    <property type="entry name" value="MLLE"/>
    <property type="match status" value="1"/>
</dbReference>
<evidence type="ECO:0000256" key="1">
    <source>
        <dbReference type="ARBA" id="ARBA00004496"/>
    </source>
</evidence>
<dbReference type="Gene3D" id="1.10.1900.10">
    <property type="entry name" value="c-terminal domain of poly(a) binding protein"/>
    <property type="match status" value="1"/>
</dbReference>
<evidence type="ECO:0008006" key="11">
    <source>
        <dbReference type="Google" id="ProtNLM"/>
    </source>
</evidence>
<dbReference type="InterPro" id="IPR003954">
    <property type="entry name" value="RRM_euk-type"/>
</dbReference>
<dbReference type="PROSITE" id="PS51309">
    <property type="entry name" value="PABC"/>
    <property type="match status" value="1"/>
</dbReference>
<dbReference type="Proteomes" id="UP000325113">
    <property type="component" value="Unassembled WGS sequence"/>
</dbReference>
<dbReference type="PROSITE" id="PS50102">
    <property type="entry name" value="RRM"/>
    <property type="match status" value="4"/>
</dbReference>
<organism evidence="9 10">
    <name type="scientific">Cafeteria roenbergensis</name>
    <name type="common">Marine flagellate</name>
    <dbReference type="NCBI Taxonomy" id="33653"/>
    <lineage>
        <taxon>Eukaryota</taxon>
        <taxon>Sar</taxon>
        <taxon>Stramenopiles</taxon>
        <taxon>Bigyra</taxon>
        <taxon>Opalozoa</taxon>
        <taxon>Bicosoecida</taxon>
        <taxon>Cafeteriaceae</taxon>
        <taxon>Cafeteria</taxon>
    </lineage>
</organism>
<dbReference type="GO" id="GO:0005737">
    <property type="term" value="C:cytoplasm"/>
    <property type="evidence" value="ECO:0007669"/>
    <property type="project" value="UniProtKB-SubCell"/>
</dbReference>
<dbReference type="Pfam" id="PF00076">
    <property type="entry name" value="RRM_1"/>
    <property type="match status" value="4"/>
</dbReference>
<dbReference type="GO" id="GO:0003723">
    <property type="term" value="F:RNA binding"/>
    <property type="evidence" value="ECO:0007669"/>
    <property type="project" value="UniProtKB-UniRule"/>
</dbReference>
<evidence type="ECO:0000256" key="5">
    <source>
        <dbReference type="ARBA" id="ARBA00022884"/>
    </source>
</evidence>
<dbReference type="SUPFAM" id="SSF63570">
    <property type="entry name" value="PABC (PABP) domain"/>
    <property type="match status" value="1"/>
</dbReference>
<keyword evidence="4" id="KW-0677">Repeat</keyword>
<feature type="domain" description="RRM" evidence="7">
    <location>
        <begin position="339"/>
        <end position="416"/>
    </location>
</feature>
<dbReference type="PANTHER" id="PTHR24012">
    <property type="entry name" value="RNA BINDING PROTEIN"/>
    <property type="match status" value="1"/>
</dbReference>
<feature type="domain" description="RRM" evidence="7">
    <location>
        <begin position="222"/>
        <end position="311"/>
    </location>
</feature>
<dbReference type="InterPro" id="IPR036053">
    <property type="entry name" value="PABP-dom"/>
</dbReference>
<dbReference type="InterPro" id="IPR002004">
    <property type="entry name" value="PABP_HYD_C"/>
</dbReference>
<feature type="domain" description="RRM" evidence="7">
    <location>
        <begin position="134"/>
        <end position="211"/>
    </location>
</feature>
<evidence type="ECO:0000256" key="6">
    <source>
        <dbReference type="PROSITE-ProRule" id="PRU00176"/>
    </source>
</evidence>
<keyword evidence="5 6" id="KW-0694">RNA-binding</keyword>
<evidence type="ECO:0000256" key="4">
    <source>
        <dbReference type="ARBA" id="ARBA00022737"/>
    </source>
</evidence>
<evidence type="ECO:0000256" key="3">
    <source>
        <dbReference type="ARBA" id="ARBA00022490"/>
    </source>
</evidence>
<comment type="caution">
    <text evidence="9">The sequence shown here is derived from an EMBL/GenBank/DDBJ whole genome shotgun (WGS) entry which is preliminary data.</text>
</comment>
<keyword evidence="3" id="KW-0963">Cytoplasm</keyword>
<dbReference type="EMBL" id="VLTM01000101">
    <property type="protein sequence ID" value="KAA0153264.1"/>
    <property type="molecule type" value="Genomic_DNA"/>
</dbReference>
<dbReference type="SUPFAM" id="SSF54928">
    <property type="entry name" value="RNA-binding domain, RBD"/>
    <property type="match status" value="3"/>
</dbReference>
<protein>
    <recommendedName>
        <fullName evidence="11">Polyadenylate-binding protein</fullName>
    </recommendedName>
</protein>
<dbReference type="SMART" id="SM00517">
    <property type="entry name" value="PolyA"/>
    <property type="match status" value="1"/>
</dbReference>
<evidence type="ECO:0000313" key="10">
    <source>
        <dbReference type="Proteomes" id="UP000325113"/>
    </source>
</evidence>
<dbReference type="SMART" id="SM00361">
    <property type="entry name" value="RRM_1"/>
    <property type="match status" value="2"/>
</dbReference>
<evidence type="ECO:0000256" key="2">
    <source>
        <dbReference type="ARBA" id="ARBA00008557"/>
    </source>
</evidence>
<evidence type="ECO:0000259" key="7">
    <source>
        <dbReference type="PROSITE" id="PS50102"/>
    </source>
</evidence>
<feature type="domain" description="RRM" evidence="7">
    <location>
        <begin position="46"/>
        <end position="124"/>
    </location>
</feature>
<dbReference type="SMART" id="SM00360">
    <property type="entry name" value="RRM"/>
    <property type="match status" value="4"/>
</dbReference>
<dbReference type="Gene3D" id="3.30.70.330">
    <property type="match status" value="4"/>
</dbReference>
<comment type="subcellular location">
    <subcellularLocation>
        <location evidence="1">Cytoplasm</location>
    </subcellularLocation>
</comment>
<evidence type="ECO:0000313" key="9">
    <source>
        <dbReference type="EMBL" id="KAA0153264.1"/>
    </source>
</evidence>
<evidence type="ECO:0000259" key="8">
    <source>
        <dbReference type="PROSITE" id="PS51309"/>
    </source>
</evidence>
<feature type="domain" description="PABC" evidence="8">
    <location>
        <begin position="532"/>
        <end position="610"/>
    </location>
</feature>
<dbReference type="InterPro" id="IPR035979">
    <property type="entry name" value="RBD_domain_sf"/>
</dbReference>
<dbReference type="AlphaFoldDB" id="A0A5A8CL57"/>
<sequence length="610" mass="64726">MRDEASHSTRFLLVAPKKMAAATIAVGPSAGAAAGGVAAPAAPSTAALWVGDLNVDVTAQDLYETFNATAFVSSLRLCRDQATGKSRGYAYVNFNSVDDAQKAMDTLNYTVFKGRPCRIMWSTRGRSAARNTSANIVIKNLSAKTSPKEVDDAASYFGTIVSCKVPVDSEGNSKGYAFVQFDSAEAAANAIEELNGSENEGSTWTVEPFKSRAERVAEQKWTNVYLKQYPRCWTEAQIRELVETVGPVNSLFVPTDSEGKGRGFCFANFEKSEDAKRAVAELSGKEVANPEHDASDESTGPATLTLMAARAMPKAERQRLVEKESDKKKAEFLRSVEGRNLFVKNLDERVNDEALKEFFAPHGTVSSARVSRDASGRSQLFGYVCFATRAEAEKAMYATNRQVLSGKPLYVAMWQPKNRRAQMLASTYNAPSGFRGAVPAYGAMPPFASAYGSMMQPPVGYAMGRGPNPNFAGAAHGIVPAGYAAHGMIQGAVPRPAAPAQAAAPSLPVGQAAAHPAGAPAPAAAPAAAPADALPSAAALIEMDPVNRQRAIGSRLFPLIAAIDRPRAPKLTGMLLNGLDVSDLLGLLQSPADLKQSVADAQKLLEQGTQ</sequence>
<dbReference type="InterPro" id="IPR012677">
    <property type="entry name" value="Nucleotide-bd_a/b_plait_sf"/>
</dbReference>
<accession>A0A5A8CL57</accession>